<sequence>MFIDLGLALPDSFYSSKSVSSQDWAPVVSGKFNDSILNIWSSFPKIENVKLSWLTKNTPQTPGLDKYRNSGCFTVLRRLTVKISDSSQNYSLTTKNKVLSSYDIVSVCPETEKAFLTACSGSYEAVDIISLDIKAKIPYHLKSKSLSQAISNGIFFELPYAPAIINSSFRRFWLSNAATIAKSTRGKNLLLSSDADNYFDLRSPYDAAMLLSITGLNLGLAKQAISAAPRLCLFASDSRKYAFKSVVLVENISVPTLTDHLNEPSSLEPPNKKIKSCL</sequence>
<evidence type="ECO:0000256" key="1">
    <source>
        <dbReference type="ARBA" id="ARBA00004123"/>
    </source>
</evidence>
<reference evidence="4 5" key="1">
    <citation type="journal article" date="2018" name="MBio">
        <title>Comparative Genomics Reveals the Core Gene Toolbox for the Fungus-Insect Symbiosis.</title>
        <authorList>
            <person name="Wang Y."/>
            <person name="Stata M."/>
            <person name="Wang W."/>
            <person name="Stajich J.E."/>
            <person name="White M.M."/>
            <person name="Moncalvo J.M."/>
        </authorList>
    </citation>
    <scope>NUCLEOTIDE SEQUENCE [LARGE SCALE GENOMIC DNA]</scope>
    <source>
        <strain evidence="4 5">SWE-8-4</strain>
    </source>
</reference>
<protein>
    <submittedName>
        <fullName evidence="4">Uncharacterized protein</fullName>
    </submittedName>
</protein>
<evidence type="ECO:0000256" key="2">
    <source>
        <dbReference type="ARBA" id="ARBA00007331"/>
    </source>
</evidence>
<dbReference type="GO" id="GO:0003723">
    <property type="term" value="F:RNA binding"/>
    <property type="evidence" value="ECO:0007669"/>
    <property type="project" value="TreeGrafter"/>
</dbReference>
<evidence type="ECO:0000256" key="3">
    <source>
        <dbReference type="ARBA" id="ARBA00022694"/>
    </source>
</evidence>
<evidence type="ECO:0000313" key="4">
    <source>
        <dbReference type="EMBL" id="PVU95816.1"/>
    </source>
</evidence>
<dbReference type="InterPro" id="IPR002738">
    <property type="entry name" value="RNase_P_p30"/>
</dbReference>
<comment type="similarity">
    <text evidence="2">Belongs to the eukaryotic/archaeal RNase P protein component 3 family.</text>
</comment>
<proteinExistence type="inferred from homology"/>
<dbReference type="Gene3D" id="3.20.20.140">
    <property type="entry name" value="Metal-dependent hydrolases"/>
    <property type="match status" value="1"/>
</dbReference>
<dbReference type="OrthoDB" id="17948at2759"/>
<dbReference type="Pfam" id="PF01876">
    <property type="entry name" value="RNase_P_p30"/>
    <property type="match status" value="1"/>
</dbReference>
<dbReference type="PANTHER" id="PTHR13031:SF0">
    <property type="entry name" value="RIBONUCLEASE P PROTEIN SUBUNIT P30"/>
    <property type="match status" value="1"/>
</dbReference>
<keyword evidence="3" id="KW-0819">tRNA processing</keyword>
<name>A0A2T9YU36_9FUNG</name>
<evidence type="ECO:0000313" key="5">
    <source>
        <dbReference type="Proteomes" id="UP000245383"/>
    </source>
</evidence>
<gene>
    <name evidence="4" type="ORF">BB561_001587</name>
</gene>
<dbReference type="PANTHER" id="PTHR13031">
    <property type="entry name" value="RIBONUCLEASE P SUBUNIT P30"/>
    <property type="match status" value="1"/>
</dbReference>
<organism evidence="4 5">
    <name type="scientific">Smittium simulii</name>
    <dbReference type="NCBI Taxonomy" id="133385"/>
    <lineage>
        <taxon>Eukaryota</taxon>
        <taxon>Fungi</taxon>
        <taxon>Fungi incertae sedis</taxon>
        <taxon>Zoopagomycota</taxon>
        <taxon>Kickxellomycotina</taxon>
        <taxon>Harpellomycetes</taxon>
        <taxon>Harpellales</taxon>
        <taxon>Legeriomycetaceae</taxon>
        <taxon>Smittium</taxon>
    </lineage>
</organism>
<dbReference type="AlphaFoldDB" id="A0A2T9YU36"/>
<dbReference type="Proteomes" id="UP000245383">
    <property type="component" value="Unassembled WGS sequence"/>
</dbReference>
<dbReference type="SUPFAM" id="SSF89550">
    <property type="entry name" value="PHP domain-like"/>
    <property type="match status" value="1"/>
</dbReference>
<dbReference type="EMBL" id="MBFR01000046">
    <property type="protein sequence ID" value="PVU95816.1"/>
    <property type="molecule type" value="Genomic_DNA"/>
</dbReference>
<comment type="caution">
    <text evidence="4">The sequence shown here is derived from an EMBL/GenBank/DDBJ whole genome shotgun (WGS) entry which is preliminary data.</text>
</comment>
<dbReference type="InterPro" id="IPR016195">
    <property type="entry name" value="Pol/histidinol_Pase-like"/>
</dbReference>
<keyword evidence="5" id="KW-1185">Reference proteome</keyword>
<dbReference type="GO" id="GO:0005655">
    <property type="term" value="C:nucleolar ribonuclease P complex"/>
    <property type="evidence" value="ECO:0007669"/>
    <property type="project" value="TreeGrafter"/>
</dbReference>
<dbReference type="STRING" id="133385.A0A2T9YU36"/>
<accession>A0A2T9YU36</accession>
<comment type="subcellular location">
    <subcellularLocation>
        <location evidence="1">Nucleus</location>
    </subcellularLocation>
</comment>
<dbReference type="GO" id="GO:0008033">
    <property type="term" value="P:tRNA processing"/>
    <property type="evidence" value="ECO:0007669"/>
    <property type="project" value="UniProtKB-KW"/>
</dbReference>